<evidence type="ECO:0000313" key="3">
    <source>
        <dbReference type="Proteomes" id="UP001107961"/>
    </source>
</evidence>
<reference evidence="2" key="1">
    <citation type="submission" date="2022-01" db="EMBL/GenBank/DDBJ databases">
        <authorList>
            <person name="Karlyshev A.V."/>
            <person name="Jaspars M."/>
        </authorList>
    </citation>
    <scope>NUCLEOTIDE SEQUENCE</scope>
    <source>
        <strain evidence="2">AGSA3-2</strain>
    </source>
</reference>
<proteinExistence type="predicted"/>
<keyword evidence="1" id="KW-0472">Membrane</keyword>
<dbReference type="RefSeq" id="WP_233926253.1">
    <property type="nucleotide sequence ID" value="NZ_JAJVKT010000055.1"/>
</dbReference>
<protein>
    <submittedName>
        <fullName evidence="2">Uncharacterized protein</fullName>
    </submittedName>
</protein>
<dbReference type="EMBL" id="JAJVKT010000055">
    <property type="protein sequence ID" value="MCE7511345.1"/>
    <property type="molecule type" value="Genomic_DNA"/>
</dbReference>
<accession>A0A9Q3W936</accession>
<keyword evidence="1" id="KW-0812">Transmembrane</keyword>
<keyword evidence="3" id="KW-1185">Reference proteome</keyword>
<comment type="caution">
    <text evidence="2">The sequence shown here is derived from an EMBL/GenBank/DDBJ whole genome shotgun (WGS) entry which is preliminary data.</text>
</comment>
<gene>
    <name evidence="2" type="ORF">LZG35_22150</name>
</gene>
<feature type="transmembrane region" description="Helical" evidence="1">
    <location>
        <begin position="79"/>
        <end position="100"/>
    </location>
</feature>
<feature type="transmembrane region" description="Helical" evidence="1">
    <location>
        <begin position="6"/>
        <end position="29"/>
    </location>
</feature>
<name>A0A9Q3W936_9GAMM</name>
<organism evidence="2 3">
    <name type="scientific">Alloalcanivorax xenomutans</name>
    <dbReference type="NCBI Taxonomy" id="1094342"/>
    <lineage>
        <taxon>Bacteria</taxon>
        <taxon>Pseudomonadati</taxon>
        <taxon>Pseudomonadota</taxon>
        <taxon>Gammaproteobacteria</taxon>
        <taxon>Oceanospirillales</taxon>
        <taxon>Alcanivoracaceae</taxon>
        <taxon>Alloalcanivorax</taxon>
    </lineage>
</organism>
<evidence type="ECO:0000256" key="1">
    <source>
        <dbReference type="SAM" id="Phobius"/>
    </source>
</evidence>
<sequence>MKTIGGVLLTSVAFFAIWLLAAVLTIVIAFRGWGDSGIAEYLRLGMAWFVCPGIGGYYAPRVTSSFISGVNMDSVIASFLTIISMVFVVFMGVSIVAYGSEFGGGVSEMFQLSLQFASMIIGTLMGKAALNLDG</sequence>
<dbReference type="Proteomes" id="UP001107961">
    <property type="component" value="Unassembled WGS sequence"/>
</dbReference>
<evidence type="ECO:0000313" key="2">
    <source>
        <dbReference type="EMBL" id="MCE7511345.1"/>
    </source>
</evidence>
<feature type="transmembrane region" description="Helical" evidence="1">
    <location>
        <begin position="41"/>
        <end position="59"/>
    </location>
</feature>
<keyword evidence="1" id="KW-1133">Transmembrane helix</keyword>
<feature type="transmembrane region" description="Helical" evidence="1">
    <location>
        <begin position="112"/>
        <end position="130"/>
    </location>
</feature>
<dbReference type="AlphaFoldDB" id="A0A9Q3W936"/>